<sequence>MGIGFGGVFTVKHYNRHGDLTWTSVMPNVVVATGRRYANNGALAASAQISTWYVGLMIGTPTIVSGNTASNHAGWTEFTNYSEATRVSFTALGSLDQVGNNASKGSFAIAESATDIGGAYIVSNNSKAGSAGTLFAGASFSANKTAGASDTITVEYTASVTSS</sequence>
<dbReference type="AlphaFoldDB" id="A0A0F9ASK4"/>
<gene>
    <name evidence="1" type="ORF">LCGC14_2813800</name>
</gene>
<organism evidence="1">
    <name type="scientific">marine sediment metagenome</name>
    <dbReference type="NCBI Taxonomy" id="412755"/>
    <lineage>
        <taxon>unclassified sequences</taxon>
        <taxon>metagenomes</taxon>
        <taxon>ecological metagenomes</taxon>
    </lineage>
</organism>
<reference evidence="1" key="1">
    <citation type="journal article" date="2015" name="Nature">
        <title>Complex archaea that bridge the gap between prokaryotes and eukaryotes.</title>
        <authorList>
            <person name="Spang A."/>
            <person name="Saw J.H."/>
            <person name="Jorgensen S.L."/>
            <person name="Zaremba-Niedzwiedzka K."/>
            <person name="Martijn J."/>
            <person name="Lind A.E."/>
            <person name="van Eijk R."/>
            <person name="Schleper C."/>
            <person name="Guy L."/>
            <person name="Ettema T.J."/>
        </authorList>
    </citation>
    <scope>NUCLEOTIDE SEQUENCE</scope>
</reference>
<accession>A0A0F9ASK4</accession>
<name>A0A0F9ASK4_9ZZZZ</name>
<evidence type="ECO:0000313" key="1">
    <source>
        <dbReference type="EMBL" id="KKK81404.1"/>
    </source>
</evidence>
<dbReference type="EMBL" id="LAZR01053142">
    <property type="protein sequence ID" value="KKK81404.1"/>
    <property type="molecule type" value="Genomic_DNA"/>
</dbReference>
<protein>
    <submittedName>
        <fullName evidence="1">Uncharacterized protein</fullName>
    </submittedName>
</protein>
<proteinExistence type="predicted"/>
<comment type="caution">
    <text evidence="1">The sequence shown here is derived from an EMBL/GenBank/DDBJ whole genome shotgun (WGS) entry which is preliminary data.</text>
</comment>